<protein>
    <submittedName>
        <fullName evidence="1">Uncharacterized protein</fullName>
    </submittedName>
</protein>
<dbReference type="HOGENOM" id="CLU_2763012_0_0_1"/>
<keyword evidence="2" id="KW-1185">Reference proteome</keyword>
<gene>
    <name evidence="1" type="ORF">TCM_040220</name>
</gene>
<dbReference type="InParanoid" id="A0A061GT63"/>
<evidence type="ECO:0000313" key="1">
    <source>
        <dbReference type="EMBL" id="EOY32357.1"/>
    </source>
</evidence>
<reference evidence="1 2" key="1">
    <citation type="journal article" date="2013" name="Genome Biol.">
        <title>The genome sequence of the most widely cultivated cacao type and its use to identify candidate genes regulating pod color.</title>
        <authorList>
            <person name="Motamayor J.C."/>
            <person name="Mockaitis K."/>
            <person name="Schmutz J."/>
            <person name="Haiminen N."/>
            <person name="Iii D.L."/>
            <person name="Cornejo O."/>
            <person name="Findley S.D."/>
            <person name="Zheng P."/>
            <person name="Utro F."/>
            <person name="Royaert S."/>
            <person name="Saski C."/>
            <person name="Jenkins J."/>
            <person name="Podicheti R."/>
            <person name="Zhao M."/>
            <person name="Scheffler B.E."/>
            <person name="Stack J.C."/>
            <person name="Feltus F.A."/>
            <person name="Mustiga G.M."/>
            <person name="Amores F."/>
            <person name="Phillips W."/>
            <person name="Marelli J.P."/>
            <person name="May G.D."/>
            <person name="Shapiro H."/>
            <person name="Ma J."/>
            <person name="Bustamante C.D."/>
            <person name="Schnell R.J."/>
            <person name="Main D."/>
            <person name="Gilbert D."/>
            <person name="Parida L."/>
            <person name="Kuhn D.N."/>
        </authorList>
    </citation>
    <scope>NUCLEOTIDE SEQUENCE [LARGE SCALE GENOMIC DNA]</scope>
    <source>
        <strain evidence="2">cv. Matina 1-6</strain>
    </source>
</reference>
<dbReference type="Proteomes" id="UP000026915">
    <property type="component" value="Chromosome 9"/>
</dbReference>
<accession>A0A061GT63</accession>
<dbReference type="Gramene" id="EOY32357">
    <property type="protein sequence ID" value="EOY32357"/>
    <property type="gene ID" value="TCM_040220"/>
</dbReference>
<evidence type="ECO:0000313" key="2">
    <source>
        <dbReference type="Proteomes" id="UP000026915"/>
    </source>
</evidence>
<dbReference type="AlphaFoldDB" id="A0A061GT63"/>
<organism evidence="1 2">
    <name type="scientific">Theobroma cacao</name>
    <name type="common">Cacao</name>
    <name type="synonym">Cocoa</name>
    <dbReference type="NCBI Taxonomy" id="3641"/>
    <lineage>
        <taxon>Eukaryota</taxon>
        <taxon>Viridiplantae</taxon>
        <taxon>Streptophyta</taxon>
        <taxon>Embryophyta</taxon>
        <taxon>Tracheophyta</taxon>
        <taxon>Spermatophyta</taxon>
        <taxon>Magnoliopsida</taxon>
        <taxon>eudicotyledons</taxon>
        <taxon>Gunneridae</taxon>
        <taxon>Pentapetalae</taxon>
        <taxon>rosids</taxon>
        <taxon>malvids</taxon>
        <taxon>Malvales</taxon>
        <taxon>Malvaceae</taxon>
        <taxon>Byttnerioideae</taxon>
        <taxon>Theobroma</taxon>
    </lineage>
</organism>
<sequence length="70" mass="7833">MFITSPSSNQIMVETILEESKLQQTLHRKGNLESFRVEVPILASILSLQVKEFGIITPTPWCCSTKKIAA</sequence>
<name>A0A061GT63_THECC</name>
<dbReference type="EMBL" id="CM001887">
    <property type="protein sequence ID" value="EOY32357.1"/>
    <property type="molecule type" value="Genomic_DNA"/>
</dbReference>
<proteinExistence type="predicted"/>